<dbReference type="EMBL" id="CM007374">
    <property type="protein sequence ID" value="OIV98220.1"/>
    <property type="molecule type" value="Genomic_DNA"/>
</dbReference>
<evidence type="ECO:0000256" key="8">
    <source>
        <dbReference type="ARBA" id="ARBA00022989"/>
    </source>
</evidence>
<evidence type="ECO:0000313" key="14">
    <source>
        <dbReference type="Proteomes" id="UP000188354"/>
    </source>
</evidence>
<evidence type="ECO:0000256" key="5">
    <source>
        <dbReference type="ARBA" id="ARBA00022737"/>
    </source>
</evidence>
<reference evidence="13 14" key="1">
    <citation type="journal article" date="2017" name="Plant Biotechnol. J.">
        <title>A comprehensive draft genome sequence for lupin (Lupinus angustifolius), an emerging health food: insights into plant-microbe interactions and legume evolution.</title>
        <authorList>
            <person name="Hane J.K."/>
            <person name="Ming Y."/>
            <person name="Kamphuis L.G."/>
            <person name="Nelson M.N."/>
            <person name="Garg G."/>
            <person name="Atkins C.A."/>
            <person name="Bayer P.E."/>
            <person name="Bravo A."/>
            <person name="Bringans S."/>
            <person name="Cannon S."/>
            <person name="Edwards D."/>
            <person name="Foley R."/>
            <person name="Gao L.L."/>
            <person name="Harrison M.J."/>
            <person name="Huang W."/>
            <person name="Hurgobin B."/>
            <person name="Li S."/>
            <person name="Liu C.W."/>
            <person name="McGrath A."/>
            <person name="Morahan G."/>
            <person name="Murray J."/>
            <person name="Weller J."/>
            <person name="Jian J."/>
            <person name="Singh K.B."/>
        </authorList>
    </citation>
    <scope>NUCLEOTIDE SEQUENCE [LARGE SCALE GENOMIC DNA]</scope>
    <source>
        <strain evidence="14">cv. Tanjil</strain>
        <tissue evidence="13">Whole plant</tissue>
    </source>
</reference>
<dbReference type="InterPro" id="IPR043926">
    <property type="entry name" value="ABCG_dom"/>
</dbReference>
<feature type="transmembrane region" description="Helical" evidence="11">
    <location>
        <begin position="497"/>
        <end position="519"/>
    </location>
</feature>
<dbReference type="GO" id="GO:0140359">
    <property type="term" value="F:ABC-type transporter activity"/>
    <property type="evidence" value="ECO:0007669"/>
    <property type="project" value="InterPro"/>
</dbReference>
<dbReference type="InterPro" id="IPR034001">
    <property type="entry name" value="ABCG_PDR_1"/>
</dbReference>
<evidence type="ECO:0000256" key="10">
    <source>
        <dbReference type="SAM" id="MobiDB-lite"/>
    </source>
</evidence>
<evidence type="ECO:0000256" key="1">
    <source>
        <dbReference type="ARBA" id="ARBA00004141"/>
    </source>
</evidence>
<dbReference type="InterPro" id="IPR013525">
    <property type="entry name" value="ABC2_TM"/>
</dbReference>
<feature type="transmembrane region" description="Helical" evidence="11">
    <location>
        <begin position="531"/>
        <end position="553"/>
    </location>
</feature>
<feature type="transmembrane region" description="Helical" evidence="11">
    <location>
        <begin position="1223"/>
        <end position="1243"/>
    </location>
</feature>
<evidence type="ECO:0000256" key="2">
    <source>
        <dbReference type="ARBA" id="ARBA00006012"/>
    </source>
</evidence>
<protein>
    <recommendedName>
        <fullName evidence="12">ABC transporter domain-containing protein</fullName>
    </recommendedName>
</protein>
<dbReference type="SMART" id="SM00382">
    <property type="entry name" value="AAA"/>
    <property type="match status" value="2"/>
</dbReference>
<keyword evidence="14" id="KW-1185">Reference proteome</keyword>
<comment type="subcellular location">
    <subcellularLocation>
        <location evidence="1">Membrane</location>
        <topology evidence="1">Multi-pass membrane protein</topology>
    </subcellularLocation>
</comment>
<dbReference type="InterPro" id="IPR034003">
    <property type="entry name" value="ABCG_PDR_2"/>
</dbReference>
<feature type="transmembrane region" description="Helical" evidence="11">
    <location>
        <begin position="1193"/>
        <end position="1217"/>
    </location>
</feature>
<evidence type="ECO:0000259" key="12">
    <source>
        <dbReference type="PROSITE" id="PS50893"/>
    </source>
</evidence>
<keyword evidence="3" id="KW-0813">Transport</keyword>
<organism evidence="13 14">
    <name type="scientific">Lupinus angustifolius</name>
    <name type="common">Narrow-leaved blue lupine</name>
    <dbReference type="NCBI Taxonomy" id="3871"/>
    <lineage>
        <taxon>Eukaryota</taxon>
        <taxon>Viridiplantae</taxon>
        <taxon>Streptophyta</taxon>
        <taxon>Embryophyta</taxon>
        <taxon>Tracheophyta</taxon>
        <taxon>Spermatophyta</taxon>
        <taxon>Magnoliopsida</taxon>
        <taxon>eudicotyledons</taxon>
        <taxon>Gunneridae</taxon>
        <taxon>Pentapetalae</taxon>
        <taxon>rosids</taxon>
        <taxon>fabids</taxon>
        <taxon>Fabales</taxon>
        <taxon>Fabaceae</taxon>
        <taxon>Papilionoideae</taxon>
        <taxon>50 kb inversion clade</taxon>
        <taxon>genistoids sensu lato</taxon>
        <taxon>core genistoids</taxon>
        <taxon>Genisteae</taxon>
        <taxon>Lupinus</taxon>
    </lineage>
</organism>
<dbReference type="GO" id="GO:0016887">
    <property type="term" value="F:ATP hydrolysis activity"/>
    <property type="evidence" value="ECO:0007669"/>
    <property type="project" value="InterPro"/>
</dbReference>
<feature type="transmembrane region" description="Helical" evidence="11">
    <location>
        <begin position="1255"/>
        <end position="1274"/>
    </location>
</feature>
<dbReference type="GO" id="GO:0016020">
    <property type="term" value="C:membrane"/>
    <property type="evidence" value="ECO:0007669"/>
    <property type="project" value="UniProtKB-SubCell"/>
</dbReference>
<dbReference type="CDD" id="cd03233">
    <property type="entry name" value="ABCG_PDR_domain1"/>
    <property type="match status" value="1"/>
</dbReference>
<keyword evidence="5" id="KW-0677">Repeat</keyword>
<name>A0A1J7H918_LUPAN</name>
<accession>A0A1J7H918</accession>
<proteinExistence type="inferred from homology"/>
<dbReference type="OMA" id="QYMANLN"/>
<evidence type="ECO:0000256" key="9">
    <source>
        <dbReference type="ARBA" id="ARBA00023136"/>
    </source>
</evidence>
<gene>
    <name evidence="13" type="ORF">TanjilG_18759</name>
</gene>
<feature type="transmembrane region" description="Helical" evidence="11">
    <location>
        <begin position="1080"/>
        <end position="1098"/>
    </location>
</feature>
<feature type="domain" description="ABC transporter" evidence="12">
    <location>
        <begin position="734"/>
        <end position="986"/>
    </location>
</feature>
<evidence type="ECO:0000256" key="3">
    <source>
        <dbReference type="ARBA" id="ARBA00022448"/>
    </source>
</evidence>
<feature type="region of interest" description="Disordered" evidence="10">
    <location>
        <begin position="678"/>
        <end position="717"/>
    </location>
</feature>
<dbReference type="CDD" id="cd03232">
    <property type="entry name" value="ABCG_PDR_domain2"/>
    <property type="match status" value="1"/>
</dbReference>
<feature type="domain" description="ABC transporter" evidence="12">
    <location>
        <begin position="129"/>
        <end position="402"/>
    </location>
</feature>
<evidence type="ECO:0000256" key="11">
    <source>
        <dbReference type="SAM" id="Phobius"/>
    </source>
</evidence>
<dbReference type="Gene3D" id="3.40.50.300">
    <property type="entry name" value="P-loop containing nucleotide triphosphate hydrolases"/>
    <property type="match status" value="2"/>
</dbReference>
<dbReference type="InterPro" id="IPR027417">
    <property type="entry name" value="P-loop_NTPase"/>
</dbReference>
<sequence length="1331" mass="150310">MDIELKSHSSNRKYDEEEALKWAALERLSTYERARKGFLHGIAGDLKEIDIKKLGFQEKKELLESVVKHIDQNESYLKRLKRRIDRVSLNLPTIEVRFENLKIDTEAYVGKRALPSILNVILNVAETLGNYLHIFPNKKQKFSILSDVSGIIKPGRMTLLLGPPGSGKSTLLRALSGRIDSKLKVSGKVTYNGHELHEFESSRTSAYISQNDVHLPLLTVRETLAFSARCQGVGTGYDMLVELLSREKQLNITPDPYLDALMKASMVSGKKEDIVTAYILKILELEVCADTIVGDEMRRGVSGGQKKRVTTGEMLVGPVNVLFMDSISTGLDSSTTFQIVNCIRQSIHILGKSALISLLQPPPETFDLFDDVILLSEGQIVYQGPREHILEFFEFMGFKCPERKAVADYLQEVTSKKDQGQYWFNKEKPYRHISVDEFAKTFMSFHVGSAIQRELATPFDRSKSHPAALTKSKYGTNKKELLMACLEREFILTKRMAFVHIFRIIQMQISALCLAAIFSNVRKDHNTVEDGANYLSAIFFVVNTITFAGFFEVPIMVDKLPVFYKQRDQQFYPSWAFSLPASVLGIPKSIVEIFFWVAITYYTLGFDPSPTRPVVNGSTETLGVAVLKLRGLQTQSYWYWIAVVVLVAVFFLFNVISALALTYLNEYGKSQSVFIPQETSDDEETKHRRNQDNRLLQSEASTSRTVDSMAHENPVQTVKSGTKRTILPFTPLCLTFENITYSVDMPKGMKSQGMLEERLELLKGLSGAFRPGVLTALMGVSGAGKTTLLDVLAGRKNTGYIEGNIMVSGYPKNQSTFARVSGYCEQNDIHSPLVTVHESLLFSAWLRLPADIERKTRELFVEEVMELVELTPLRDALVGFPNLNGLAIEQRKRLTIAVELVANPSIIFMDEPTSGLDARAAAIVMRTVRNTVDTGRTVVCTIHQPSIDIFESFDELFLLTRGGEEIYSGPIGPQSRHLIEYFQRISQVGRIRDGYNPATWALEVTTRAQEDLFGVKFSDIYKNSDLYRTNIALVRELSNPPPDSQDLHFPSKYSQTYLNQLKACVWKINKSYWRNTSYNAVRLLLSVAMSIMFGVLFLRLGSLRSTKEEIMNGVGSMYMAILFMGRNNAGTVRPVLLAERTVFYRERAAGMYSALPYAIAQVVIELPYTVVQVTIYAIIVYAMMGFQWTAAKFFLNLFFIFITILYFTYNGMALSAISPNQPFASILSSLMSTVWTLFAGFLIPTQKIAIWLRWLAWLCPTLWSMYGLVASQYADLQSKLYSGETVSEFMKDHYGFSYDFLWVVSLVLIGFSFVFAFAYIYGTAALNFQKR</sequence>
<dbReference type="Pfam" id="PF08370">
    <property type="entry name" value="PDR_assoc"/>
    <property type="match status" value="1"/>
</dbReference>
<dbReference type="PANTHER" id="PTHR48040">
    <property type="entry name" value="PLEIOTROPIC DRUG RESISTANCE PROTEIN 1-LIKE ISOFORM X1"/>
    <property type="match status" value="1"/>
</dbReference>
<keyword evidence="7" id="KW-0067">ATP-binding</keyword>
<feature type="transmembrane region" description="Helical" evidence="11">
    <location>
        <begin position="1300"/>
        <end position="1321"/>
    </location>
</feature>
<dbReference type="PANTHER" id="PTHR48040:SF45">
    <property type="entry name" value="PLEIOTROPIC DRUG RESISTANCE PROTEIN 1-LIKE"/>
    <property type="match status" value="1"/>
</dbReference>
<dbReference type="InterPro" id="IPR003593">
    <property type="entry name" value="AAA+_ATPase"/>
</dbReference>
<feature type="transmembrane region" description="Helical" evidence="11">
    <location>
        <begin position="1110"/>
        <end position="1127"/>
    </location>
</feature>
<evidence type="ECO:0000256" key="4">
    <source>
        <dbReference type="ARBA" id="ARBA00022692"/>
    </source>
</evidence>
<comment type="similarity">
    <text evidence="2">Belongs to the ABC transporter superfamily. ABCG family. PDR (TC 3.A.1.205) subfamily.</text>
</comment>
<dbReference type="Pfam" id="PF19055">
    <property type="entry name" value="ABC2_membrane_7"/>
    <property type="match status" value="1"/>
</dbReference>
<dbReference type="Pfam" id="PF01061">
    <property type="entry name" value="ABC2_membrane"/>
    <property type="match status" value="1"/>
</dbReference>
<evidence type="ECO:0000256" key="6">
    <source>
        <dbReference type="ARBA" id="ARBA00022741"/>
    </source>
</evidence>
<evidence type="ECO:0000256" key="7">
    <source>
        <dbReference type="ARBA" id="ARBA00022840"/>
    </source>
</evidence>
<feature type="transmembrane region" description="Helical" evidence="11">
    <location>
        <begin position="637"/>
        <end position="664"/>
    </location>
</feature>
<dbReference type="Pfam" id="PF00005">
    <property type="entry name" value="ABC_tran"/>
    <property type="match status" value="2"/>
</dbReference>
<dbReference type="FunFam" id="3.40.50.300:FF:000059">
    <property type="entry name" value="ABC transporter G family member 40"/>
    <property type="match status" value="1"/>
</dbReference>
<dbReference type="Proteomes" id="UP000188354">
    <property type="component" value="Chromosome LG14"/>
</dbReference>
<keyword evidence="4 11" id="KW-0812">Transmembrane</keyword>
<feature type="compositionally biased region" description="Polar residues" evidence="10">
    <location>
        <begin position="693"/>
        <end position="706"/>
    </location>
</feature>
<evidence type="ECO:0000313" key="13">
    <source>
        <dbReference type="EMBL" id="OIV98220.1"/>
    </source>
</evidence>
<keyword evidence="9 11" id="KW-0472">Membrane</keyword>
<dbReference type="InterPro" id="IPR003439">
    <property type="entry name" value="ABC_transporter-like_ATP-bd"/>
</dbReference>
<feature type="transmembrane region" description="Helical" evidence="11">
    <location>
        <begin position="574"/>
        <end position="599"/>
    </location>
</feature>
<dbReference type="SUPFAM" id="SSF52540">
    <property type="entry name" value="P-loop containing nucleoside triphosphate hydrolases"/>
    <property type="match status" value="2"/>
</dbReference>
<keyword evidence="6" id="KW-0547">Nucleotide-binding</keyword>
<dbReference type="FunFam" id="3.40.50.300:FF:000179">
    <property type="entry name" value="ABC transporter G family member 34"/>
    <property type="match status" value="1"/>
</dbReference>
<dbReference type="InterPro" id="IPR013581">
    <property type="entry name" value="PDR_assoc"/>
</dbReference>
<dbReference type="Gramene" id="OIV98220">
    <property type="protein sequence ID" value="OIV98220"/>
    <property type="gene ID" value="TanjilG_18759"/>
</dbReference>
<dbReference type="GO" id="GO:0005524">
    <property type="term" value="F:ATP binding"/>
    <property type="evidence" value="ECO:0007669"/>
    <property type="project" value="UniProtKB-KW"/>
</dbReference>
<keyword evidence="8 11" id="KW-1133">Transmembrane helix</keyword>
<dbReference type="PROSITE" id="PS50893">
    <property type="entry name" value="ABC_TRANSPORTER_2"/>
    <property type="match status" value="2"/>
</dbReference>